<comment type="caution">
    <text evidence="1">The sequence shown here is derived from an EMBL/GenBank/DDBJ whole genome shotgun (WGS) entry which is preliminary data.</text>
</comment>
<accession>A0ABQ1QNM4</accession>
<dbReference type="Proteomes" id="UP000617355">
    <property type="component" value="Unassembled WGS sequence"/>
</dbReference>
<name>A0ABQ1QNM4_9RHOB</name>
<reference evidence="2" key="1">
    <citation type="journal article" date="2019" name="Int. J. Syst. Evol. Microbiol.">
        <title>The Global Catalogue of Microorganisms (GCM) 10K type strain sequencing project: providing services to taxonomists for standard genome sequencing and annotation.</title>
        <authorList>
            <consortium name="The Broad Institute Genomics Platform"/>
            <consortium name="The Broad Institute Genome Sequencing Center for Infectious Disease"/>
            <person name="Wu L."/>
            <person name="Ma J."/>
        </authorList>
    </citation>
    <scope>NUCLEOTIDE SEQUENCE [LARGE SCALE GENOMIC DNA]</scope>
    <source>
        <strain evidence="2">CGMCC 1.12922</strain>
    </source>
</reference>
<evidence type="ECO:0000313" key="2">
    <source>
        <dbReference type="Proteomes" id="UP000617355"/>
    </source>
</evidence>
<sequence>MADHRILAVAAASGRVGYAFLVGDKLRDWHVSYTAAKSPTKAAEEAQKWINRLKPDVVVTEKAAEAARKGKKTKAIIGAIARTAEHNYLLNVSVARVHDYANKYEEAAALAAQYPAIEPWLPKKRRFFDNEPRNTVLFEALSFADTIRRGGSIGLAAMMG</sequence>
<evidence type="ECO:0000313" key="1">
    <source>
        <dbReference type="EMBL" id="GGD35194.1"/>
    </source>
</evidence>
<dbReference type="EMBL" id="BMGI01000003">
    <property type="protein sequence ID" value="GGD35194.1"/>
    <property type="molecule type" value="Genomic_DNA"/>
</dbReference>
<protein>
    <submittedName>
        <fullName evidence="1">Uncharacterized protein</fullName>
    </submittedName>
</protein>
<organism evidence="1 2">
    <name type="scientific">Sinisalibacter lacisalsi</name>
    <dbReference type="NCBI Taxonomy" id="1526570"/>
    <lineage>
        <taxon>Bacteria</taxon>
        <taxon>Pseudomonadati</taxon>
        <taxon>Pseudomonadota</taxon>
        <taxon>Alphaproteobacteria</taxon>
        <taxon>Rhodobacterales</taxon>
        <taxon>Roseobacteraceae</taxon>
        <taxon>Sinisalibacter</taxon>
    </lineage>
</organism>
<keyword evidence="2" id="KW-1185">Reference proteome</keyword>
<gene>
    <name evidence="1" type="ORF">GCM10011358_18960</name>
</gene>
<proteinExistence type="predicted"/>